<feature type="domain" description="CDGP" evidence="3">
    <location>
        <begin position="33"/>
        <end position="100"/>
    </location>
</feature>
<accession>A0A1X0Y7L0</accession>
<comment type="caution">
    <text evidence="4">The sequence shown here is derived from an EMBL/GenBank/DDBJ whole genome shotgun (WGS) entry which is preliminary data.</text>
</comment>
<dbReference type="Proteomes" id="UP000193040">
    <property type="component" value="Unassembled WGS sequence"/>
</dbReference>
<gene>
    <name evidence="4" type="ORF">B5M45_12790</name>
</gene>
<dbReference type="PROSITE" id="PS51257">
    <property type="entry name" value="PROKAR_LIPOPROTEIN"/>
    <property type="match status" value="1"/>
</dbReference>
<reference evidence="4 5" key="1">
    <citation type="submission" date="2017-03" db="EMBL/GenBank/DDBJ databases">
        <title>Genomic insights into Mycobacterium simiae human colonization.</title>
        <authorList>
            <person name="Steffani J.L."/>
            <person name="Brunck M.E."/>
            <person name="Cruz E."/>
            <person name="Montiel R."/>
            <person name="Barona F."/>
        </authorList>
    </citation>
    <scope>NUCLEOTIDE SEQUENCE [LARGE SCALE GENOMIC DNA]</scope>
    <source>
        <strain evidence="4 5">MsiGto</strain>
    </source>
</reference>
<evidence type="ECO:0000313" key="4">
    <source>
        <dbReference type="EMBL" id="ORJ61107.1"/>
    </source>
</evidence>
<evidence type="ECO:0000313" key="5">
    <source>
        <dbReference type="Proteomes" id="UP000193040"/>
    </source>
</evidence>
<sequence>MKHFVVAGLTGGLAVGAVVTCALLTSAAPASAGCQFGGIALSKCDGPVQPDGTWQRCVVFPPAPGRDGSPVYAASTNCQTLGPDQHPSGPAFNDPRTHIDD</sequence>
<name>A0A1X0Y7L0_MYCSI</name>
<keyword evidence="2" id="KW-0732">Signal</keyword>
<keyword evidence="5" id="KW-1185">Reference proteome</keyword>
<dbReference type="Pfam" id="PF24238">
    <property type="entry name" value="CDGP"/>
    <property type="match status" value="1"/>
</dbReference>
<feature type="signal peptide" evidence="2">
    <location>
        <begin position="1"/>
        <end position="32"/>
    </location>
</feature>
<proteinExistence type="predicted"/>
<dbReference type="EMBL" id="MZZM01000016">
    <property type="protein sequence ID" value="ORJ61107.1"/>
    <property type="molecule type" value="Genomic_DNA"/>
</dbReference>
<feature type="chain" id="PRO_5011987094" description="CDGP domain-containing protein" evidence="2">
    <location>
        <begin position="33"/>
        <end position="101"/>
    </location>
</feature>
<evidence type="ECO:0000256" key="1">
    <source>
        <dbReference type="SAM" id="MobiDB-lite"/>
    </source>
</evidence>
<protein>
    <recommendedName>
        <fullName evidence="3">CDGP domain-containing protein</fullName>
    </recommendedName>
</protein>
<dbReference type="AlphaFoldDB" id="A0A1X0Y7L0"/>
<feature type="region of interest" description="Disordered" evidence="1">
    <location>
        <begin position="75"/>
        <end position="101"/>
    </location>
</feature>
<dbReference type="InterPro" id="IPR056271">
    <property type="entry name" value="CDGP_dom"/>
</dbReference>
<dbReference type="RefSeq" id="WP_084950251.1">
    <property type="nucleotide sequence ID" value="NZ_MZZM01000016.1"/>
</dbReference>
<evidence type="ECO:0000256" key="2">
    <source>
        <dbReference type="SAM" id="SignalP"/>
    </source>
</evidence>
<organism evidence="4 5">
    <name type="scientific">Mycobacterium simiae</name>
    <name type="common">Mycobacterium habana</name>
    <dbReference type="NCBI Taxonomy" id="1784"/>
    <lineage>
        <taxon>Bacteria</taxon>
        <taxon>Bacillati</taxon>
        <taxon>Actinomycetota</taxon>
        <taxon>Actinomycetes</taxon>
        <taxon>Mycobacteriales</taxon>
        <taxon>Mycobacteriaceae</taxon>
        <taxon>Mycobacterium</taxon>
        <taxon>Mycobacterium simiae complex</taxon>
    </lineage>
</organism>
<evidence type="ECO:0000259" key="3">
    <source>
        <dbReference type="Pfam" id="PF24238"/>
    </source>
</evidence>